<proteinExistence type="inferred from homology"/>
<evidence type="ECO:0000313" key="3">
    <source>
        <dbReference type="EMBL" id="OEG75263.1"/>
    </source>
</evidence>
<sequence>MASLTCWGEERALTSSSVVIPRTQVFELSHPLNQRVYPLWVKLPSSYQRNTSKLYPVIYVTDAPYAFQIVSGVTRFPMNNNKMQEAIIVGLSYAKADKGPQSRVRDYTPVKDDGWKLETGGADAYADYIEQVVFPFMAKHYRVQQDNRTFVGNSLGGLLGAYLLLSRPALFDNYLLGSPSVWYHKEALLSMPAQHYQARRRVFIAVGEFETPDKSGMQHDMVAGAVKLTRHLEVAVGKKLTINTVKINGAYHETAFATTASQGLYWLYRTQPVTSE</sequence>
<accession>A0A1E5IZN1</accession>
<evidence type="ECO:0000256" key="2">
    <source>
        <dbReference type="ARBA" id="ARBA00022801"/>
    </source>
</evidence>
<dbReference type="EMBL" id="MCBT01000011">
    <property type="protein sequence ID" value="OEG75263.1"/>
    <property type="molecule type" value="Genomic_DNA"/>
</dbReference>
<dbReference type="GO" id="GO:0016788">
    <property type="term" value="F:hydrolase activity, acting on ester bonds"/>
    <property type="evidence" value="ECO:0007669"/>
    <property type="project" value="TreeGrafter"/>
</dbReference>
<evidence type="ECO:0000313" key="4">
    <source>
        <dbReference type="Proteomes" id="UP000095230"/>
    </source>
</evidence>
<gene>
    <name evidence="3" type="ORF">BEL05_03060</name>
</gene>
<comment type="caution">
    <text evidence="3">The sequence shown here is derived from an EMBL/GenBank/DDBJ whole genome shotgun (WGS) entry which is preliminary data.</text>
</comment>
<organism evidence="3 4">
    <name type="scientific">Shewanella colwelliana</name>
    <name type="common">Alteromonas colwelliana</name>
    <dbReference type="NCBI Taxonomy" id="23"/>
    <lineage>
        <taxon>Bacteria</taxon>
        <taxon>Pseudomonadati</taxon>
        <taxon>Pseudomonadota</taxon>
        <taxon>Gammaproteobacteria</taxon>
        <taxon>Alteromonadales</taxon>
        <taxon>Shewanellaceae</taxon>
        <taxon>Shewanella</taxon>
    </lineage>
</organism>
<dbReference type="AlphaFoldDB" id="A0A1E5IZN1"/>
<dbReference type="PANTHER" id="PTHR40841:SF2">
    <property type="entry name" value="SIDEROPHORE-DEGRADING ESTERASE (EUROFUNG)"/>
    <property type="match status" value="1"/>
</dbReference>
<dbReference type="Pfam" id="PF00756">
    <property type="entry name" value="Esterase"/>
    <property type="match status" value="1"/>
</dbReference>
<dbReference type="InterPro" id="IPR029058">
    <property type="entry name" value="AB_hydrolase_fold"/>
</dbReference>
<dbReference type="InterPro" id="IPR052558">
    <property type="entry name" value="Siderophore_Hydrolase_D"/>
</dbReference>
<keyword evidence="2" id="KW-0378">Hydrolase</keyword>
<evidence type="ECO:0000256" key="1">
    <source>
        <dbReference type="ARBA" id="ARBA00005622"/>
    </source>
</evidence>
<dbReference type="Gene3D" id="3.40.50.1820">
    <property type="entry name" value="alpha/beta hydrolase"/>
    <property type="match status" value="1"/>
</dbReference>
<dbReference type="SUPFAM" id="SSF53474">
    <property type="entry name" value="alpha/beta-Hydrolases"/>
    <property type="match status" value="1"/>
</dbReference>
<protein>
    <recommendedName>
        <fullName evidence="5">Esterase</fullName>
    </recommendedName>
</protein>
<reference evidence="3 4" key="1">
    <citation type="submission" date="2016-07" db="EMBL/GenBank/DDBJ databases">
        <title>Whole-genome of two Shewanella species isolated from a digestive organ of sea cucumber Apostichopus japonicus Selenka 1867.</title>
        <authorList>
            <person name="Hong H.-H."/>
            <person name="Choi H."/>
            <person name="Cheon S."/>
            <person name="Oh J.-S."/>
            <person name="Lee H.-G."/>
            <person name="Park C."/>
        </authorList>
    </citation>
    <scope>NUCLEOTIDE SEQUENCE [LARGE SCALE GENOMIC DNA]</scope>
    <source>
        <strain evidence="3 4">CSB03KR</strain>
    </source>
</reference>
<name>A0A1E5IZN1_SHECO</name>
<comment type="similarity">
    <text evidence="1">Belongs to the esterase D family.</text>
</comment>
<dbReference type="STRING" id="23.BEL05_03060"/>
<dbReference type="Proteomes" id="UP000095230">
    <property type="component" value="Unassembled WGS sequence"/>
</dbReference>
<dbReference type="PANTHER" id="PTHR40841">
    <property type="entry name" value="SIDEROPHORE TRIACETYLFUSARININE C ESTERASE"/>
    <property type="match status" value="1"/>
</dbReference>
<evidence type="ECO:0008006" key="5">
    <source>
        <dbReference type="Google" id="ProtNLM"/>
    </source>
</evidence>
<dbReference type="InterPro" id="IPR000801">
    <property type="entry name" value="Esterase-like"/>
</dbReference>